<organism evidence="2 3">
    <name type="scientific">Nitrospira moscoviensis</name>
    <dbReference type="NCBI Taxonomy" id="42253"/>
    <lineage>
        <taxon>Bacteria</taxon>
        <taxon>Pseudomonadati</taxon>
        <taxon>Nitrospirota</taxon>
        <taxon>Nitrospiria</taxon>
        <taxon>Nitrospirales</taxon>
        <taxon>Nitrospiraceae</taxon>
        <taxon>Nitrospira</taxon>
    </lineage>
</organism>
<keyword evidence="1" id="KW-0732">Signal</keyword>
<accession>A0A0K2GHV8</accession>
<keyword evidence="3" id="KW-1185">Reference proteome</keyword>
<feature type="chain" id="PRO_5005476888" evidence="1">
    <location>
        <begin position="19"/>
        <end position="128"/>
    </location>
</feature>
<dbReference type="KEGG" id="nmv:NITMOv2_4045"/>
<sequence>MICTVLLLMHLAPATVLAGGLPPAVGLVEARAREEVIARVEVALKQAARKSPKWHSKQASIQRDVHDITYLVEQAVKASITDNHVSAQEYARQASALLQRALTRDHFHPDDVAPVMRELQRLIPNRAL</sequence>
<gene>
    <name evidence="2" type="ORF">NITMOv2_4045</name>
</gene>
<name>A0A0K2GHV8_NITMO</name>
<evidence type="ECO:0000313" key="3">
    <source>
        <dbReference type="Proteomes" id="UP000069205"/>
    </source>
</evidence>
<dbReference type="EMBL" id="CP011801">
    <property type="protein sequence ID" value="ALA60429.1"/>
    <property type="molecule type" value="Genomic_DNA"/>
</dbReference>
<dbReference type="RefSeq" id="WP_053381290.1">
    <property type="nucleotide sequence ID" value="NZ_CP011801.1"/>
</dbReference>
<protein>
    <submittedName>
        <fullName evidence="2">Uncharacterized protein</fullName>
    </submittedName>
</protein>
<dbReference type="PATRIC" id="fig|42253.5.peg.3993"/>
<proteinExistence type="predicted"/>
<evidence type="ECO:0000313" key="2">
    <source>
        <dbReference type="EMBL" id="ALA60429.1"/>
    </source>
</evidence>
<dbReference type="Proteomes" id="UP000069205">
    <property type="component" value="Chromosome"/>
</dbReference>
<evidence type="ECO:0000256" key="1">
    <source>
        <dbReference type="SAM" id="SignalP"/>
    </source>
</evidence>
<dbReference type="AlphaFoldDB" id="A0A0K2GHV8"/>
<feature type="signal peptide" evidence="1">
    <location>
        <begin position="1"/>
        <end position="18"/>
    </location>
</feature>
<reference evidence="2 3" key="1">
    <citation type="journal article" date="2015" name="Proc. Natl. Acad. Sci. U.S.A.">
        <title>Expanded metabolic versatility of ubiquitous nitrite-oxidizing bacteria from the genus Nitrospira.</title>
        <authorList>
            <person name="Koch H."/>
            <person name="Lucker S."/>
            <person name="Albertsen M."/>
            <person name="Kitzinger K."/>
            <person name="Herbold C."/>
            <person name="Spieck E."/>
            <person name="Nielsen P.H."/>
            <person name="Wagner M."/>
            <person name="Daims H."/>
        </authorList>
    </citation>
    <scope>NUCLEOTIDE SEQUENCE [LARGE SCALE GENOMIC DNA]</scope>
    <source>
        <strain evidence="2 3">NSP M-1</strain>
    </source>
</reference>